<name>A0A7W8D4Y4_9GAMM</name>
<accession>A0A7W8D4Y4</accession>
<proteinExistence type="predicted"/>
<sequence>MRCLALAGLLAAGCSGPSASLDCSGAGEVSGSFRETNSGALIFRHGAAWQEPDGAYSVLLSDDPVLADTARAAAAPEYETALAADMLGALVVGYRFAPDGTYREYITFGSSVSRGWSSTDRGRLDVHDDGCVRGDVSLDDYGAGGFALPLARPEHEAAWPGLDVEIDTRPEPAPADPAHAPPPEDPLAQWTAVHAQLSAADPAHALQALNLSPGAAAVLARDARIRAVLDRIRRQCPDPATARLDEYGDVGGPSEPAPGIVLEGTALTSLADTGPFLRLCYVMARNGESIEQCFPLSEDCSRDAPAPTDH</sequence>
<feature type="chain" id="PRO_5030568146" description="Lipoprotein" evidence="2">
    <location>
        <begin position="20"/>
        <end position="310"/>
    </location>
</feature>
<dbReference type="AlphaFoldDB" id="A0A7W8D4Y4"/>
<comment type="caution">
    <text evidence="3">The sequence shown here is derived from an EMBL/GenBank/DDBJ whole genome shotgun (WGS) entry which is preliminary data.</text>
</comment>
<dbReference type="EMBL" id="JACHHP010000002">
    <property type="protein sequence ID" value="MBB5208004.1"/>
    <property type="molecule type" value="Genomic_DNA"/>
</dbReference>
<gene>
    <name evidence="3" type="ORF">HNQ52_001533</name>
</gene>
<feature type="compositionally biased region" description="Pro residues" evidence="1">
    <location>
        <begin position="171"/>
        <end position="185"/>
    </location>
</feature>
<keyword evidence="2" id="KW-0732">Signal</keyword>
<reference evidence="3 4" key="1">
    <citation type="submission" date="2020-08" db="EMBL/GenBank/DDBJ databases">
        <title>Genomic Encyclopedia of Type Strains, Phase IV (KMG-IV): sequencing the most valuable type-strain genomes for metagenomic binning, comparative biology and taxonomic classification.</title>
        <authorList>
            <person name="Goeker M."/>
        </authorList>
    </citation>
    <scope>NUCLEOTIDE SEQUENCE [LARGE SCALE GENOMIC DNA]</scope>
    <source>
        <strain evidence="3 4">DSM 24163</strain>
    </source>
</reference>
<dbReference type="Proteomes" id="UP000521199">
    <property type="component" value="Unassembled WGS sequence"/>
</dbReference>
<evidence type="ECO:0000313" key="4">
    <source>
        <dbReference type="Proteomes" id="UP000521199"/>
    </source>
</evidence>
<evidence type="ECO:0000256" key="1">
    <source>
        <dbReference type="SAM" id="MobiDB-lite"/>
    </source>
</evidence>
<feature type="signal peptide" evidence="2">
    <location>
        <begin position="1"/>
        <end position="19"/>
    </location>
</feature>
<evidence type="ECO:0008006" key="5">
    <source>
        <dbReference type="Google" id="ProtNLM"/>
    </source>
</evidence>
<evidence type="ECO:0000256" key="2">
    <source>
        <dbReference type="SAM" id="SignalP"/>
    </source>
</evidence>
<dbReference type="RefSeq" id="WP_183960511.1">
    <property type="nucleotide sequence ID" value="NZ_JACHHP010000002.1"/>
</dbReference>
<evidence type="ECO:0000313" key="3">
    <source>
        <dbReference type="EMBL" id="MBB5208004.1"/>
    </source>
</evidence>
<feature type="region of interest" description="Disordered" evidence="1">
    <location>
        <begin position="166"/>
        <end position="186"/>
    </location>
</feature>
<protein>
    <recommendedName>
        <fullName evidence="5">Lipoprotein</fullName>
    </recommendedName>
</protein>
<keyword evidence="4" id="KW-1185">Reference proteome</keyword>
<organism evidence="3 4">
    <name type="scientific">Chiayiivirga flava</name>
    <dbReference type="NCBI Taxonomy" id="659595"/>
    <lineage>
        <taxon>Bacteria</taxon>
        <taxon>Pseudomonadati</taxon>
        <taxon>Pseudomonadota</taxon>
        <taxon>Gammaproteobacteria</taxon>
        <taxon>Lysobacterales</taxon>
        <taxon>Lysobacteraceae</taxon>
        <taxon>Chiayiivirga</taxon>
    </lineage>
</organism>